<reference evidence="3" key="1">
    <citation type="submission" date="2025-08" db="UniProtKB">
        <authorList>
            <consortium name="Ensembl"/>
        </authorList>
    </citation>
    <scope>IDENTIFICATION</scope>
</reference>
<evidence type="ECO:0000259" key="2">
    <source>
        <dbReference type="PROSITE" id="PS51465"/>
    </source>
</evidence>
<evidence type="ECO:0000313" key="3">
    <source>
        <dbReference type="Ensembl" id="ENSNVIP00000002936.1"/>
    </source>
</evidence>
<dbReference type="InterPro" id="IPR002350">
    <property type="entry name" value="Kazal_dom"/>
</dbReference>
<dbReference type="SMART" id="SM00280">
    <property type="entry name" value="KAZAL"/>
    <property type="match status" value="1"/>
</dbReference>
<dbReference type="InterPro" id="IPR036058">
    <property type="entry name" value="Kazal_dom_sf"/>
</dbReference>
<dbReference type="AlphaFoldDB" id="A0A8C7A8Y2"/>
<keyword evidence="4" id="KW-1185">Reference proteome</keyword>
<feature type="domain" description="Kazal-like" evidence="2">
    <location>
        <begin position="37"/>
        <end position="92"/>
    </location>
</feature>
<dbReference type="Ensembl" id="ENSNVIT00000003417.1">
    <property type="protein sequence ID" value="ENSNVIP00000002936.1"/>
    <property type="gene ID" value="ENSNVIG00000002344.1"/>
</dbReference>
<dbReference type="PROSITE" id="PS51465">
    <property type="entry name" value="KAZAL_2"/>
    <property type="match status" value="1"/>
</dbReference>
<proteinExistence type="predicted"/>
<name>A0A8C7A8Y2_NEOVI</name>
<reference evidence="3" key="2">
    <citation type="submission" date="2025-09" db="UniProtKB">
        <authorList>
            <consortium name="Ensembl"/>
        </authorList>
    </citation>
    <scope>IDENTIFICATION</scope>
</reference>
<organism evidence="3 4">
    <name type="scientific">Neovison vison</name>
    <name type="common">American mink</name>
    <name type="synonym">Mustela vison</name>
    <dbReference type="NCBI Taxonomy" id="452646"/>
    <lineage>
        <taxon>Eukaryota</taxon>
        <taxon>Metazoa</taxon>
        <taxon>Chordata</taxon>
        <taxon>Craniata</taxon>
        <taxon>Vertebrata</taxon>
        <taxon>Euteleostomi</taxon>
        <taxon>Mammalia</taxon>
        <taxon>Eutheria</taxon>
        <taxon>Laurasiatheria</taxon>
        <taxon>Carnivora</taxon>
        <taxon>Caniformia</taxon>
        <taxon>Musteloidea</taxon>
        <taxon>Mustelidae</taxon>
        <taxon>Mustelinae</taxon>
        <taxon>Neogale</taxon>
    </lineage>
</organism>
<feature type="signal peptide" evidence="1">
    <location>
        <begin position="1"/>
        <end position="17"/>
    </location>
</feature>
<dbReference type="Proteomes" id="UP000694425">
    <property type="component" value="Unplaced"/>
</dbReference>
<sequence length="105" mass="12364">MSFFLTWIKAIFIIALAFPHYSGKYIFQSWMKHFPYLRNAPSCEVYMHPSHFCTREKDPVCATNGQTYSNTCVFCNEQLLSLPNYYHGICFHFFKFSLISFSSAF</sequence>
<dbReference type="PROSITE" id="PS00282">
    <property type="entry name" value="KAZAL_1"/>
    <property type="match status" value="1"/>
</dbReference>
<dbReference type="PANTHER" id="PTHR21312:SF30">
    <property type="entry name" value="SERINE PROTEASE INHIBITOR KAZAL-TYPE 11-RELATED"/>
    <property type="match status" value="1"/>
</dbReference>
<protein>
    <recommendedName>
        <fullName evidence="2">Kazal-like domain-containing protein</fullName>
    </recommendedName>
</protein>
<dbReference type="PANTHER" id="PTHR21312">
    <property type="entry name" value="SERINE PROTEASE INHIBITOR"/>
    <property type="match status" value="1"/>
</dbReference>
<feature type="chain" id="PRO_5034027977" description="Kazal-like domain-containing protein" evidence="1">
    <location>
        <begin position="18"/>
        <end position="105"/>
    </location>
</feature>
<accession>A0A8C7A8Y2</accession>
<evidence type="ECO:0000313" key="4">
    <source>
        <dbReference type="Proteomes" id="UP000694425"/>
    </source>
</evidence>
<dbReference type="SUPFAM" id="SSF100895">
    <property type="entry name" value="Kazal-type serine protease inhibitors"/>
    <property type="match status" value="1"/>
</dbReference>
<keyword evidence="1" id="KW-0732">Signal</keyword>
<dbReference type="Pfam" id="PF00050">
    <property type="entry name" value="Kazal_1"/>
    <property type="match status" value="1"/>
</dbReference>
<dbReference type="GeneTree" id="ENSGT00940000165308"/>
<dbReference type="Gene3D" id="3.30.60.30">
    <property type="match status" value="1"/>
</dbReference>
<evidence type="ECO:0000256" key="1">
    <source>
        <dbReference type="SAM" id="SignalP"/>
    </source>
</evidence>